<gene>
    <name evidence="1" type="ORF">SAMN02745133_00341</name>
</gene>
<protein>
    <submittedName>
        <fullName evidence="1">Uncharacterized protein</fullName>
    </submittedName>
</protein>
<organism evidence="1 2">
    <name type="scientific">Desulforamulus putei DSM 12395</name>
    <dbReference type="NCBI Taxonomy" id="1121429"/>
    <lineage>
        <taxon>Bacteria</taxon>
        <taxon>Bacillati</taxon>
        <taxon>Bacillota</taxon>
        <taxon>Clostridia</taxon>
        <taxon>Eubacteriales</taxon>
        <taxon>Peptococcaceae</taxon>
        <taxon>Desulforamulus</taxon>
    </lineage>
</organism>
<keyword evidence="2" id="KW-1185">Reference proteome</keyword>
<proteinExistence type="predicted"/>
<evidence type="ECO:0000313" key="1">
    <source>
        <dbReference type="EMBL" id="SHE39035.1"/>
    </source>
</evidence>
<dbReference type="EMBL" id="FQUY01000001">
    <property type="protein sequence ID" value="SHE39035.1"/>
    <property type="molecule type" value="Genomic_DNA"/>
</dbReference>
<evidence type="ECO:0000313" key="2">
    <source>
        <dbReference type="Proteomes" id="UP000184148"/>
    </source>
</evidence>
<name>A0A1M4T3N1_9FIRM</name>
<dbReference type="Proteomes" id="UP000184148">
    <property type="component" value="Unassembled WGS sequence"/>
</dbReference>
<dbReference type="AlphaFoldDB" id="A0A1M4T3N1"/>
<accession>A0A1M4T3N1</accession>
<reference evidence="2" key="1">
    <citation type="submission" date="2016-11" db="EMBL/GenBank/DDBJ databases">
        <authorList>
            <person name="Varghese N."/>
            <person name="Submissions S."/>
        </authorList>
    </citation>
    <scope>NUCLEOTIDE SEQUENCE [LARGE SCALE GENOMIC DNA]</scope>
    <source>
        <strain evidence="2">DSM 12395</strain>
    </source>
</reference>
<sequence>MKYHMEQVAGKATVQEVLDHHFDEYKAKIVDRSYQTVLLLWAITGSRLLELVRLASHYKLLEPLDGDVRSDEYRFRLFHTLLHAIDADQIEQLHEKILRYEAGNEGGLFDEVVEEAAVD</sequence>
<dbReference type="RefSeq" id="WP_200798103.1">
    <property type="nucleotide sequence ID" value="NZ_FQUY01000001.1"/>
</dbReference>